<dbReference type="PRINTS" id="PR00447">
    <property type="entry name" value="NATRESASSCMP"/>
</dbReference>
<keyword evidence="2 6" id="KW-0812">Transmembrane</keyword>
<dbReference type="InParanoid" id="A0A286UQQ5"/>
<feature type="region of interest" description="Disordered" evidence="5">
    <location>
        <begin position="518"/>
        <end position="544"/>
    </location>
</feature>
<evidence type="ECO:0000256" key="3">
    <source>
        <dbReference type="ARBA" id="ARBA00022989"/>
    </source>
</evidence>
<proteinExistence type="predicted"/>
<protein>
    <submittedName>
        <fullName evidence="7">Natural resistance-associated macrophage</fullName>
    </submittedName>
</protein>
<evidence type="ECO:0000313" key="7">
    <source>
        <dbReference type="EMBL" id="PAV21854.1"/>
    </source>
</evidence>
<feature type="transmembrane region" description="Helical" evidence="6">
    <location>
        <begin position="170"/>
        <end position="190"/>
    </location>
</feature>
<feature type="transmembrane region" description="Helical" evidence="6">
    <location>
        <begin position="618"/>
        <end position="640"/>
    </location>
</feature>
<dbReference type="InterPro" id="IPR001046">
    <property type="entry name" value="NRAMP_fam"/>
</dbReference>
<feature type="region of interest" description="Disordered" evidence="5">
    <location>
        <begin position="1"/>
        <end position="37"/>
    </location>
</feature>
<comment type="caution">
    <text evidence="7">The sequence shown here is derived from an EMBL/GenBank/DDBJ whole genome shotgun (WGS) entry which is preliminary data.</text>
</comment>
<feature type="compositionally biased region" description="Basic and acidic residues" evidence="5">
    <location>
        <begin position="529"/>
        <end position="539"/>
    </location>
</feature>
<organism evidence="7 8">
    <name type="scientific">Pyrrhoderma noxium</name>
    <dbReference type="NCBI Taxonomy" id="2282107"/>
    <lineage>
        <taxon>Eukaryota</taxon>
        <taxon>Fungi</taxon>
        <taxon>Dikarya</taxon>
        <taxon>Basidiomycota</taxon>
        <taxon>Agaricomycotina</taxon>
        <taxon>Agaricomycetes</taxon>
        <taxon>Hymenochaetales</taxon>
        <taxon>Hymenochaetaceae</taxon>
        <taxon>Pyrrhoderma</taxon>
    </lineage>
</organism>
<feature type="transmembrane region" description="Helical" evidence="6">
    <location>
        <begin position="202"/>
        <end position="226"/>
    </location>
</feature>
<dbReference type="GO" id="GO:0005384">
    <property type="term" value="F:manganese ion transmembrane transporter activity"/>
    <property type="evidence" value="ECO:0007669"/>
    <property type="project" value="TreeGrafter"/>
</dbReference>
<dbReference type="GO" id="GO:0015086">
    <property type="term" value="F:cadmium ion transmembrane transporter activity"/>
    <property type="evidence" value="ECO:0007669"/>
    <property type="project" value="TreeGrafter"/>
</dbReference>
<feature type="compositionally biased region" description="Polar residues" evidence="5">
    <location>
        <begin position="23"/>
        <end position="37"/>
    </location>
</feature>
<feature type="transmembrane region" description="Helical" evidence="6">
    <location>
        <begin position="475"/>
        <end position="495"/>
    </location>
</feature>
<dbReference type="PANTHER" id="PTHR11706">
    <property type="entry name" value="SOLUTE CARRIER PROTEIN FAMILY 11 MEMBER"/>
    <property type="match status" value="1"/>
</dbReference>
<name>A0A286UQQ5_9AGAM</name>
<evidence type="ECO:0000256" key="1">
    <source>
        <dbReference type="ARBA" id="ARBA00004141"/>
    </source>
</evidence>
<comment type="subcellular location">
    <subcellularLocation>
        <location evidence="1">Membrane</location>
        <topology evidence="1">Multi-pass membrane protein</topology>
    </subcellularLocation>
</comment>
<dbReference type="PANTHER" id="PTHR11706:SF101">
    <property type="entry name" value="MANGANESE TRANSPORTER SMF1"/>
    <property type="match status" value="1"/>
</dbReference>
<accession>A0A286UQQ5</accession>
<gene>
    <name evidence="7" type="ORF">PNOK_0181100</name>
</gene>
<feature type="transmembrane region" description="Helical" evidence="6">
    <location>
        <begin position="405"/>
        <end position="427"/>
    </location>
</feature>
<keyword evidence="8" id="KW-1185">Reference proteome</keyword>
<feature type="transmembrane region" description="Helical" evidence="6">
    <location>
        <begin position="447"/>
        <end position="469"/>
    </location>
</feature>
<dbReference type="Pfam" id="PF01566">
    <property type="entry name" value="Nramp"/>
    <property type="match status" value="2"/>
</dbReference>
<dbReference type="Proteomes" id="UP000217199">
    <property type="component" value="Unassembled WGS sequence"/>
</dbReference>
<evidence type="ECO:0000256" key="5">
    <source>
        <dbReference type="SAM" id="MobiDB-lite"/>
    </source>
</evidence>
<reference evidence="7 8" key="1">
    <citation type="journal article" date="2017" name="Mol. Ecol.">
        <title>Comparative and population genomic landscape of Phellinus noxius: A hypervariable fungus causing root rot in trees.</title>
        <authorList>
            <person name="Chung C.L."/>
            <person name="Lee T.J."/>
            <person name="Akiba M."/>
            <person name="Lee H.H."/>
            <person name="Kuo T.H."/>
            <person name="Liu D."/>
            <person name="Ke H.M."/>
            <person name="Yokoi T."/>
            <person name="Roa M.B."/>
            <person name="Lu M.J."/>
            <person name="Chang Y.Y."/>
            <person name="Ann P.J."/>
            <person name="Tsai J.N."/>
            <person name="Chen C.Y."/>
            <person name="Tzean S.S."/>
            <person name="Ota Y."/>
            <person name="Hattori T."/>
            <person name="Sahashi N."/>
            <person name="Liou R.F."/>
            <person name="Kikuchi T."/>
            <person name="Tsai I.J."/>
        </authorList>
    </citation>
    <scope>NUCLEOTIDE SEQUENCE [LARGE SCALE GENOMIC DNA]</scope>
    <source>
        <strain evidence="7 8">FFPRI411160</strain>
    </source>
</reference>
<dbReference type="NCBIfam" id="TIGR01197">
    <property type="entry name" value="nramp"/>
    <property type="match status" value="1"/>
</dbReference>
<evidence type="ECO:0000256" key="2">
    <source>
        <dbReference type="ARBA" id="ARBA00022692"/>
    </source>
</evidence>
<dbReference type="FunCoup" id="A0A286UQQ5">
    <property type="interactions" value="136"/>
</dbReference>
<dbReference type="STRING" id="2282107.A0A286UQQ5"/>
<dbReference type="GO" id="GO:0030026">
    <property type="term" value="P:intracellular manganese ion homeostasis"/>
    <property type="evidence" value="ECO:0007669"/>
    <property type="project" value="TreeGrafter"/>
</dbReference>
<feature type="transmembrane region" description="Helical" evidence="6">
    <location>
        <begin position="81"/>
        <end position="102"/>
    </location>
</feature>
<keyword evidence="4 6" id="KW-0472">Membrane</keyword>
<feature type="transmembrane region" description="Helical" evidence="6">
    <location>
        <begin position="246"/>
        <end position="266"/>
    </location>
</feature>
<feature type="transmembrane region" description="Helical" evidence="6">
    <location>
        <begin position="352"/>
        <end position="377"/>
    </location>
</feature>
<evidence type="ECO:0000256" key="4">
    <source>
        <dbReference type="ARBA" id="ARBA00023136"/>
    </source>
</evidence>
<evidence type="ECO:0000313" key="8">
    <source>
        <dbReference type="Proteomes" id="UP000217199"/>
    </source>
</evidence>
<dbReference type="AlphaFoldDB" id="A0A286UQQ5"/>
<sequence length="641" mass="69911">MLSWSPWSSLGRPSRARSRDTADLSSSNGENKIERSPSTLQPAIATFLNHIKHHVGVGIVCAVAYFDPGNWSTDLLAGSQFGYKLLFIVLLSGLGAVILQVLSCKLGCVTGLDLASHCRLLMNNHPRYPKLVRYVFLYPLYILSELAIISTDIAELLGSAIGLVLVIPQLPLPIAVLLTAVDVIFIIALGDVSHGHGKAARIFELIIIILVMVVFACFVALIVKVHPYWPDVFDGYLPSKALVEPSALYAAVGIIGATVMPHGMYLGSHLSTLDRVSSKNTSSNFTLPQPSQTNSTTGLKWFKKTLKDLISVRRVRQGREEDQLDTWTPYGERKNNPLSFVKAHYKHGLWDLVLSLLGFAVTINSAILVLSGSVFFFGPGKMANSQPAGLFDAHDLIRDFIGKPAAVVFAIALICSGQSASVTATLAGQIVSEGFIQWRISPFLRRLLTRLLGLIPAMVVAIIFGRAGIDTLLVISQVVLSIVLPFVMFPLIWLTSSSVVMRVQRPRSLDKGASIGLDEVDFDQNGPWEKQDRSSKEASSDNTCKELPGLRMEGEIIEVLAQGSVESFSQDLPEERDGERKGKEPEVKTVYVENAATPLSVGDEGEFIDYSNGWPLTLISYAIWIVIIAANGYLIVTLVIS</sequence>
<keyword evidence="3 6" id="KW-1133">Transmembrane helix</keyword>
<dbReference type="GO" id="GO:0034755">
    <property type="term" value="P:iron ion transmembrane transport"/>
    <property type="evidence" value="ECO:0007669"/>
    <property type="project" value="TreeGrafter"/>
</dbReference>
<dbReference type="NCBIfam" id="NF037982">
    <property type="entry name" value="Nramp_1"/>
    <property type="match status" value="1"/>
</dbReference>
<feature type="transmembrane region" description="Helical" evidence="6">
    <location>
        <begin position="131"/>
        <end position="150"/>
    </location>
</feature>
<dbReference type="EMBL" id="NBII01000002">
    <property type="protein sequence ID" value="PAV21854.1"/>
    <property type="molecule type" value="Genomic_DNA"/>
</dbReference>
<dbReference type="GO" id="GO:0005886">
    <property type="term" value="C:plasma membrane"/>
    <property type="evidence" value="ECO:0007669"/>
    <property type="project" value="TreeGrafter"/>
</dbReference>
<evidence type="ECO:0000256" key="6">
    <source>
        <dbReference type="SAM" id="Phobius"/>
    </source>
</evidence>
<dbReference type="OrthoDB" id="409173at2759"/>